<sequence length="479" mass="54138">MQRMQRGQNNAKLSQSALSYLQSLEQNTKALQQSLTEKRESLDHQSSFLRNSLSDLSEESGERVLLGLPGEDEQLVDLNSSITSSTHFLPRPISDKSSRKSITEMRELRNSIDLSLIKPPKLEKRTSGLNVLKKDEKTDKDKVIHPMEKISEEQKLPQTVKKSAFKGAIESGSSDAESIDFEAPVLGNVSSVRFEDEEGKKDSTNRSSVSSDSKHSSSNSSPQSDSSSASSSSGSSNNSSRTSTGTSESSTVIGSAASSSRSSSRRSSSRSKKEVIASPTVIQEMSLEPVDVHVDDGYEEDFEEEEGSNREMKKTKKPSSRRASGDSKNERRSRAGNAREKSEKRRRMSREKRKSKSQTDIRLPKSLEDNPEGLSLTLNLLIKEVMDTHLSLLRDFHEMEWQTTNRWRKQLEEMKREYEGRRMRELEYIMEYAKSNGQERPLLEKRIGDEEERSKKKREQIAHLNETRHTKDGEKKLNG</sequence>
<dbReference type="AlphaFoldDB" id="A0A2A2JEK6"/>
<feature type="region of interest" description="Disordered" evidence="1">
    <location>
        <begin position="434"/>
        <end position="479"/>
    </location>
</feature>
<keyword evidence="3" id="KW-1185">Reference proteome</keyword>
<evidence type="ECO:0000313" key="3">
    <source>
        <dbReference type="Proteomes" id="UP000218231"/>
    </source>
</evidence>
<feature type="compositionally biased region" description="Low complexity" evidence="1">
    <location>
        <begin position="205"/>
        <end position="262"/>
    </location>
</feature>
<evidence type="ECO:0000256" key="1">
    <source>
        <dbReference type="SAM" id="MobiDB-lite"/>
    </source>
</evidence>
<gene>
    <name evidence="2" type="ORF">WR25_25316</name>
</gene>
<proteinExistence type="predicted"/>
<dbReference type="EMBL" id="LIAE01010487">
    <property type="protein sequence ID" value="PAV60095.1"/>
    <property type="molecule type" value="Genomic_DNA"/>
</dbReference>
<feature type="region of interest" description="Disordered" evidence="1">
    <location>
        <begin position="167"/>
        <end position="370"/>
    </location>
</feature>
<dbReference type="Proteomes" id="UP000218231">
    <property type="component" value="Unassembled WGS sequence"/>
</dbReference>
<protein>
    <submittedName>
        <fullName evidence="2">Uncharacterized protein</fullName>
    </submittedName>
</protein>
<feature type="compositionally biased region" description="Basic and acidic residues" evidence="1">
    <location>
        <begin position="357"/>
        <end position="368"/>
    </location>
</feature>
<feature type="compositionally biased region" description="Basic and acidic residues" evidence="1">
    <location>
        <begin position="323"/>
        <end position="343"/>
    </location>
</feature>
<feature type="compositionally biased region" description="Acidic residues" evidence="1">
    <location>
        <begin position="297"/>
        <end position="306"/>
    </location>
</feature>
<name>A0A2A2JEK6_9BILA</name>
<dbReference type="STRING" id="2018661.A0A2A2JEK6"/>
<organism evidence="2 3">
    <name type="scientific">Diploscapter pachys</name>
    <dbReference type="NCBI Taxonomy" id="2018661"/>
    <lineage>
        <taxon>Eukaryota</taxon>
        <taxon>Metazoa</taxon>
        <taxon>Ecdysozoa</taxon>
        <taxon>Nematoda</taxon>
        <taxon>Chromadorea</taxon>
        <taxon>Rhabditida</taxon>
        <taxon>Rhabditina</taxon>
        <taxon>Rhabditomorpha</taxon>
        <taxon>Rhabditoidea</taxon>
        <taxon>Rhabditidae</taxon>
        <taxon>Diploscapter</taxon>
    </lineage>
</organism>
<reference evidence="2 3" key="1">
    <citation type="journal article" date="2017" name="Curr. Biol.">
        <title>Genome architecture and evolution of a unichromosomal asexual nematode.</title>
        <authorList>
            <person name="Fradin H."/>
            <person name="Zegar C."/>
            <person name="Gutwein M."/>
            <person name="Lucas J."/>
            <person name="Kovtun M."/>
            <person name="Corcoran D."/>
            <person name="Baugh L.R."/>
            <person name="Kiontke K."/>
            <person name="Gunsalus K."/>
            <person name="Fitch D.H."/>
            <person name="Piano F."/>
        </authorList>
    </citation>
    <scope>NUCLEOTIDE SEQUENCE [LARGE SCALE GENOMIC DNA]</scope>
    <source>
        <strain evidence="2">PF1309</strain>
    </source>
</reference>
<feature type="compositionally biased region" description="Basic and acidic residues" evidence="1">
    <location>
        <begin position="441"/>
        <end position="479"/>
    </location>
</feature>
<dbReference type="OrthoDB" id="5875663at2759"/>
<feature type="compositionally biased region" description="Basic residues" evidence="1">
    <location>
        <begin position="344"/>
        <end position="356"/>
    </location>
</feature>
<accession>A0A2A2JEK6</accession>
<evidence type="ECO:0000313" key="2">
    <source>
        <dbReference type="EMBL" id="PAV60095.1"/>
    </source>
</evidence>
<comment type="caution">
    <text evidence="2">The sequence shown here is derived from an EMBL/GenBank/DDBJ whole genome shotgun (WGS) entry which is preliminary data.</text>
</comment>